<evidence type="ECO:0000256" key="1">
    <source>
        <dbReference type="SAM" id="MobiDB-lite"/>
    </source>
</evidence>
<feature type="region of interest" description="Disordered" evidence="1">
    <location>
        <begin position="288"/>
        <end position="315"/>
    </location>
</feature>
<gene>
    <name evidence="3" type="ORF">BDV95DRAFT_566414</name>
</gene>
<dbReference type="Proteomes" id="UP000481861">
    <property type="component" value="Unassembled WGS sequence"/>
</dbReference>
<evidence type="ECO:0000259" key="2">
    <source>
        <dbReference type="Pfam" id="PF24476"/>
    </source>
</evidence>
<dbReference type="OrthoDB" id="5331891at2759"/>
<dbReference type="EMBL" id="JAADJZ010000006">
    <property type="protein sequence ID" value="KAF2874549.1"/>
    <property type="molecule type" value="Genomic_DNA"/>
</dbReference>
<comment type="caution">
    <text evidence="3">The sequence shown here is derived from an EMBL/GenBank/DDBJ whole genome shotgun (WGS) entry which is preliminary data.</text>
</comment>
<evidence type="ECO:0000313" key="4">
    <source>
        <dbReference type="Proteomes" id="UP000481861"/>
    </source>
</evidence>
<dbReference type="Pfam" id="PF24476">
    <property type="entry name" value="DUF7580"/>
    <property type="match status" value="1"/>
</dbReference>
<feature type="domain" description="DUF7580" evidence="2">
    <location>
        <begin position="346"/>
        <end position="605"/>
    </location>
</feature>
<dbReference type="InterPro" id="IPR056002">
    <property type="entry name" value="DUF7580"/>
</dbReference>
<organism evidence="3 4">
    <name type="scientific">Massariosphaeria phaeospora</name>
    <dbReference type="NCBI Taxonomy" id="100035"/>
    <lineage>
        <taxon>Eukaryota</taxon>
        <taxon>Fungi</taxon>
        <taxon>Dikarya</taxon>
        <taxon>Ascomycota</taxon>
        <taxon>Pezizomycotina</taxon>
        <taxon>Dothideomycetes</taxon>
        <taxon>Pleosporomycetidae</taxon>
        <taxon>Pleosporales</taxon>
        <taxon>Pleosporales incertae sedis</taxon>
        <taxon>Massariosphaeria</taxon>
    </lineage>
</organism>
<name>A0A7C8IAA0_9PLEO</name>
<dbReference type="PANTHER" id="PTHR35186">
    <property type="entry name" value="ANK_REP_REGION DOMAIN-CONTAINING PROTEIN"/>
    <property type="match status" value="1"/>
</dbReference>
<feature type="compositionally biased region" description="Polar residues" evidence="1">
    <location>
        <begin position="301"/>
        <end position="315"/>
    </location>
</feature>
<feature type="compositionally biased region" description="Polar residues" evidence="1">
    <location>
        <begin position="491"/>
        <end position="503"/>
    </location>
</feature>
<reference evidence="3 4" key="1">
    <citation type="submission" date="2020-01" db="EMBL/GenBank/DDBJ databases">
        <authorList>
            <consortium name="DOE Joint Genome Institute"/>
            <person name="Haridas S."/>
            <person name="Albert R."/>
            <person name="Binder M."/>
            <person name="Bloem J."/>
            <person name="Labutti K."/>
            <person name="Salamov A."/>
            <person name="Andreopoulos B."/>
            <person name="Baker S.E."/>
            <person name="Barry K."/>
            <person name="Bills G."/>
            <person name="Bluhm B.H."/>
            <person name="Cannon C."/>
            <person name="Castanera R."/>
            <person name="Culley D.E."/>
            <person name="Daum C."/>
            <person name="Ezra D."/>
            <person name="Gonzalez J.B."/>
            <person name="Henrissat B."/>
            <person name="Kuo A."/>
            <person name="Liang C."/>
            <person name="Lipzen A."/>
            <person name="Lutzoni F."/>
            <person name="Magnuson J."/>
            <person name="Mondo S."/>
            <person name="Nolan M."/>
            <person name="Ohm R."/>
            <person name="Pangilinan J."/>
            <person name="Park H.-J.H."/>
            <person name="Ramirez L."/>
            <person name="Alfaro M."/>
            <person name="Sun H."/>
            <person name="Tritt A."/>
            <person name="Yoshinaga Y."/>
            <person name="Zwiers L.-H.L."/>
            <person name="Turgeon B.G."/>
            <person name="Goodwin S.B."/>
            <person name="Spatafora J.W."/>
            <person name="Crous P.W."/>
            <person name="Grigoriev I.V."/>
        </authorList>
    </citation>
    <scope>NUCLEOTIDE SEQUENCE [LARGE SCALE GENOMIC DNA]</scope>
    <source>
        <strain evidence="3 4">CBS 611.86</strain>
    </source>
</reference>
<protein>
    <recommendedName>
        <fullName evidence="2">DUF7580 domain-containing protein</fullName>
    </recommendedName>
</protein>
<evidence type="ECO:0000313" key="3">
    <source>
        <dbReference type="EMBL" id="KAF2874549.1"/>
    </source>
</evidence>
<feature type="region of interest" description="Disordered" evidence="1">
    <location>
        <begin position="484"/>
        <end position="503"/>
    </location>
</feature>
<dbReference type="AlphaFoldDB" id="A0A7C8IAA0"/>
<keyword evidence="4" id="KW-1185">Reference proteome</keyword>
<dbReference type="PANTHER" id="PTHR35186:SF4">
    <property type="entry name" value="PRION-INHIBITION AND PROPAGATION HELO DOMAIN-CONTAINING PROTEIN"/>
    <property type="match status" value="1"/>
</dbReference>
<sequence length="611" mass="67541">MSGIEVAGLALGAIPVLIEAIKAYQDAHDKIQIFKHATSQLRIVDGQFMVCRLAFHNECRLLLDLIFPNQTISKEMVEDANHHLWRDDGTKQQLGELLKDHADACATIVADTHSNIQEFKVRLSKFQVPAKSSSGRLQRARFVLEKSRFERDIANLRKRNADLSLLRSQLIALESRPKISLSTDGMVDLRPISKVRTASDMLHDTLKDAWSCLDNRHLHHLVKLCVETGPESCRDSVTLDMAISCEIADKSQRDQSRLICLYVRSNSFAVPGTRKTNQLQHFAQSLQQSLPPPKKQHPASAPTSSSKPNPNLVQQTTTNISPLATAFGPTSGSGQSQTAPDLATISNETDICKIASICSYFEKSIQNTTCSQPSTHCLGYLKSTTDSKYLFYTPSAPGVISKMSSASAADEVTSLITLIERSPRGPSEVLHQYELALKLSKSVLQFHGTAWLGPVWKLKDLSIFGSELSTQSLTTLHLSTQFDSEPPNAAASAQSLPTTQAGDASSTDAYATWLCPAIYNETLFSLGVALLEIAHWQPLRSMKEDDANEFWTAHRLVRGRPPLGAKYRMLVERCLRCEFGVDSKSLEDNELQQAVWSKVVSPLEALIRFIG</sequence>
<proteinExistence type="predicted"/>
<accession>A0A7C8IAA0</accession>